<organism evidence="1 2">
    <name type="scientific">Brassica oleracea var. oleracea</name>
    <dbReference type="NCBI Taxonomy" id="109376"/>
    <lineage>
        <taxon>Eukaryota</taxon>
        <taxon>Viridiplantae</taxon>
        <taxon>Streptophyta</taxon>
        <taxon>Embryophyta</taxon>
        <taxon>Tracheophyta</taxon>
        <taxon>Spermatophyta</taxon>
        <taxon>Magnoliopsida</taxon>
        <taxon>eudicotyledons</taxon>
        <taxon>Gunneridae</taxon>
        <taxon>Pentapetalae</taxon>
        <taxon>rosids</taxon>
        <taxon>malvids</taxon>
        <taxon>Brassicales</taxon>
        <taxon>Brassicaceae</taxon>
        <taxon>Brassiceae</taxon>
        <taxon>Brassica</taxon>
    </lineage>
</organism>
<dbReference type="EnsemblPlants" id="Bo7g054010.1">
    <property type="protein sequence ID" value="Bo7g054010.1"/>
    <property type="gene ID" value="Bo7g054010"/>
</dbReference>
<evidence type="ECO:0000313" key="2">
    <source>
        <dbReference type="Proteomes" id="UP000032141"/>
    </source>
</evidence>
<sequence length="99" mass="11454">MHVQKWWKENFGFELDGFGEVDDAEGLFQDAKEKAIERLFGDLDQSFRFISKLMSELHSSNGLLVDWQYDSVVICLLQTLFHQTGFSVILSDHLTTDHT</sequence>
<dbReference type="STRING" id="109376.A0A0D3D6S9"/>
<dbReference type="AlphaFoldDB" id="A0A0D3D6S9"/>
<proteinExistence type="predicted"/>
<accession>A0A0D3D6S9</accession>
<reference evidence="1 2" key="1">
    <citation type="journal article" date="2014" name="Genome Biol.">
        <title>Transcriptome and methylome profiling reveals relics of genome dominance in the mesopolyploid Brassica oleracea.</title>
        <authorList>
            <person name="Parkin I.A."/>
            <person name="Koh C."/>
            <person name="Tang H."/>
            <person name="Robinson S.J."/>
            <person name="Kagale S."/>
            <person name="Clarke W.E."/>
            <person name="Town C.D."/>
            <person name="Nixon J."/>
            <person name="Krishnakumar V."/>
            <person name="Bidwell S.L."/>
            <person name="Denoeud F."/>
            <person name="Belcram H."/>
            <person name="Links M.G."/>
            <person name="Just J."/>
            <person name="Clarke C."/>
            <person name="Bender T."/>
            <person name="Huebert T."/>
            <person name="Mason A.S."/>
            <person name="Pires J.C."/>
            <person name="Barker G."/>
            <person name="Moore J."/>
            <person name="Walley P.G."/>
            <person name="Manoli S."/>
            <person name="Batley J."/>
            <person name="Edwards D."/>
            <person name="Nelson M.N."/>
            <person name="Wang X."/>
            <person name="Paterson A.H."/>
            <person name="King G."/>
            <person name="Bancroft I."/>
            <person name="Chalhoub B."/>
            <person name="Sharpe A.G."/>
        </authorList>
    </citation>
    <scope>NUCLEOTIDE SEQUENCE</scope>
    <source>
        <strain evidence="1 2">cv. TO1000</strain>
    </source>
</reference>
<dbReference type="HOGENOM" id="CLU_2323704_0_0_1"/>
<name>A0A0D3D6S9_BRAOL</name>
<dbReference type="Proteomes" id="UP000032141">
    <property type="component" value="Chromosome C7"/>
</dbReference>
<evidence type="ECO:0000313" key="1">
    <source>
        <dbReference type="EnsemblPlants" id="Bo7g054010.1"/>
    </source>
</evidence>
<dbReference type="Gramene" id="Bo7g054010.1">
    <property type="protein sequence ID" value="Bo7g054010.1"/>
    <property type="gene ID" value="Bo7g054010"/>
</dbReference>
<protein>
    <submittedName>
        <fullName evidence="1">Uncharacterized protein</fullName>
    </submittedName>
</protein>
<reference evidence="1" key="2">
    <citation type="submission" date="2015-03" db="UniProtKB">
        <authorList>
            <consortium name="EnsemblPlants"/>
        </authorList>
    </citation>
    <scope>IDENTIFICATION</scope>
</reference>
<keyword evidence="2" id="KW-1185">Reference proteome</keyword>